<name>A0A285J0Y7_9ACTN</name>
<feature type="transmembrane region" description="Helical" evidence="1">
    <location>
        <begin position="12"/>
        <end position="31"/>
    </location>
</feature>
<reference evidence="2 3" key="1">
    <citation type="submission" date="2017-09" db="EMBL/GenBank/DDBJ databases">
        <authorList>
            <person name="Ehlers B."/>
            <person name="Leendertz F.H."/>
        </authorList>
    </citation>
    <scope>NUCLEOTIDE SEQUENCE [LARGE SCALE GENOMIC DNA]</scope>
    <source>
        <strain evidence="2 3">CGMCC 4.6857</strain>
    </source>
</reference>
<keyword evidence="3" id="KW-1185">Reference proteome</keyword>
<evidence type="ECO:0000313" key="2">
    <source>
        <dbReference type="EMBL" id="SNY52801.1"/>
    </source>
</evidence>
<evidence type="ECO:0000313" key="3">
    <source>
        <dbReference type="Proteomes" id="UP000219612"/>
    </source>
</evidence>
<protein>
    <recommendedName>
        <fullName evidence="4">Secreted protein</fullName>
    </recommendedName>
</protein>
<dbReference type="RefSeq" id="WP_097322964.1">
    <property type="nucleotide sequence ID" value="NZ_OBDY01000013.1"/>
</dbReference>
<dbReference type="Proteomes" id="UP000219612">
    <property type="component" value="Unassembled WGS sequence"/>
</dbReference>
<keyword evidence="1" id="KW-0812">Transmembrane</keyword>
<sequence length="192" mass="21023">MSAILDQLPAMIGVLVGSVATFLATSAVGRAQWRRERQARWTTMQLAAYTDHAHAVKKMTDLARAVAAHQGWDDLADPLAPETGVPRLTAAEQERSAKWEAVLLVGDPEVVDAGQKWKECVWRLEWFARGRLSGRQEWRDALTATGDAKHAYYNVVRRSIGAPGGDLPRVARAPWMAGDLESAPAKNSLAPD</sequence>
<accession>A0A285J0Y7</accession>
<dbReference type="AlphaFoldDB" id="A0A285J0Y7"/>
<gene>
    <name evidence="2" type="ORF">SAMN05421748_113100</name>
</gene>
<proteinExistence type="predicted"/>
<evidence type="ECO:0008006" key="4">
    <source>
        <dbReference type="Google" id="ProtNLM"/>
    </source>
</evidence>
<dbReference type="OrthoDB" id="3401121at2"/>
<organism evidence="2 3">
    <name type="scientific">Paractinoplanes atraurantiacus</name>
    <dbReference type="NCBI Taxonomy" id="1036182"/>
    <lineage>
        <taxon>Bacteria</taxon>
        <taxon>Bacillati</taxon>
        <taxon>Actinomycetota</taxon>
        <taxon>Actinomycetes</taxon>
        <taxon>Micromonosporales</taxon>
        <taxon>Micromonosporaceae</taxon>
        <taxon>Paractinoplanes</taxon>
    </lineage>
</organism>
<evidence type="ECO:0000256" key="1">
    <source>
        <dbReference type="SAM" id="Phobius"/>
    </source>
</evidence>
<keyword evidence="1" id="KW-0472">Membrane</keyword>
<dbReference type="EMBL" id="OBDY01000013">
    <property type="protein sequence ID" value="SNY52801.1"/>
    <property type="molecule type" value="Genomic_DNA"/>
</dbReference>
<keyword evidence="1" id="KW-1133">Transmembrane helix</keyword>